<sequence length="113" mass="11639">MAGIPQRCDCRVFCFLALPQNRPRVLQEASIPSKLITRISMGVIDHLGIPAASCARRERGAQGGRAEGAGAAARVAGGGAGVVTQCDVSEPSARYAQAPSSVAARSRPQNVAP</sequence>
<evidence type="ECO:0000256" key="1">
    <source>
        <dbReference type="SAM" id="MobiDB-lite"/>
    </source>
</evidence>
<proteinExistence type="predicted"/>
<dbReference type="Proteomes" id="UP000053268">
    <property type="component" value="Unassembled WGS sequence"/>
</dbReference>
<keyword evidence="3" id="KW-1185">Reference proteome</keyword>
<name>A0A194PH97_PAPXU</name>
<accession>A0A194PH97</accession>
<gene>
    <name evidence="2" type="ORF">RR46_13644</name>
</gene>
<protein>
    <submittedName>
        <fullName evidence="2">Uncharacterized protein</fullName>
    </submittedName>
</protein>
<evidence type="ECO:0000313" key="3">
    <source>
        <dbReference type="Proteomes" id="UP000053268"/>
    </source>
</evidence>
<reference evidence="2 3" key="1">
    <citation type="journal article" date="2015" name="Nat. Commun.">
        <title>Outbred genome sequencing and CRISPR/Cas9 gene editing in butterflies.</title>
        <authorList>
            <person name="Li X."/>
            <person name="Fan D."/>
            <person name="Zhang W."/>
            <person name="Liu G."/>
            <person name="Zhang L."/>
            <person name="Zhao L."/>
            <person name="Fang X."/>
            <person name="Chen L."/>
            <person name="Dong Y."/>
            <person name="Chen Y."/>
            <person name="Ding Y."/>
            <person name="Zhao R."/>
            <person name="Feng M."/>
            <person name="Zhu Y."/>
            <person name="Feng Y."/>
            <person name="Jiang X."/>
            <person name="Zhu D."/>
            <person name="Xiang H."/>
            <person name="Feng X."/>
            <person name="Li S."/>
            <person name="Wang J."/>
            <person name="Zhang G."/>
            <person name="Kronforst M.R."/>
            <person name="Wang W."/>
        </authorList>
    </citation>
    <scope>NUCLEOTIDE SEQUENCE [LARGE SCALE GENOMIC DNA]</scope>
    <source>
        <strain evidence="2">Ya'a_city_454_Px</strain>
        <tissue evidence="2">Whole body</tissue>
    </source>
</reference>
<feature type="region of interest" description="Disordered" evidence="1">
    <location>
        <begin position="92"/>
        <end position="113"/>
    </location>
</feature>
<organism evidence="2 3">
    <name type="scientific">Papilio xuthus</name>
    <name type="common">Asian swallowtail butterfly</name>
    <dbReference type="NCBI Taxonomy" id="66420"/>
    <lineage>
        <taxon>Eukaryota</taxon>
        <taxon>Metazoa</taxon>
        <taxon>Ecdysozoa</taxon>
        <taxon>Arthropoda</taxon>
        <taxon>Hexapoda</taxon>
        <taxon>Insecta</taxon>
        <taxon>Pterygota</taxon>
        <taxon>Neoptera</taxon>
        <taxon>Endopterygota</taxon>
        <taxon>Lepidoptera</taxon>
        <taxon>Glossata</taxon>
        <taxon>Ditrysia</taxon>
        <taxon>Papilionoidea</taxon>
        <taxon>Papilionidae</taxon>
        <taxon>Papilioninae</taxon>
        <taxon>Papilio</taxon>
    </lineage>
</organism>
<dbReference type="AlphaFoldDB" id="A0A194PH97"/>
<dbReference type="EMBL" id="KQ459604">
    <property type="protein sequence ID" value="KPI92423.1"/>
    <property type="molecule type" value="Genomic_DNA"/>
</dbReference>
<evidence type="ECO:0000313" key="2">
    <source>
        <dbReference type="EMBL" id="KPI92423.1"/>
    </source>
</evidence>